<dbReference type="InterPro" id="IPR007325">
    <property type="entry name" value="KFase/CYL"/>
</dbReference>
<dbReference type="PANTHER" id="PTHR34861">
    <property type="match status" value="1"/>
</dbReference>
<evidence type="ECO:0008006" key="4">
    <source>
        <dbReference type="Google" id="ProtNLM"/>
    </source>
</evidence>
<comment type="similarity">
    <text evidence="1">Belongs to the Cyclase 1 superfamily.</text>
</comment>
<name>A0A423WHD3_CYTCH</name>
<dbReference type="OrthoDB" id="5396at2759"/>
<dbReference type="AlphaFoldDB" id="A0A423WHD3"/>
<accession>A0A423WHD3</accession>
<dbReference type="STRING" id="252740.A0A423WHD3"/>
<protein>
    <recommendedName>
        <fullName evidence="4">Cyclase</fullName>
    </recommendedName>
</protein>
<dbReference type="SUPFAM" id="SSF102198">
    <property type="entry name" value="Putative cyclase"/>
    <property type="match status" value="1"/>
</dbReference>
<sequence>MAPKLNENGIPSFDDLPLREGDPHHSAWGLYGDHDELGTLNRLTDERVAAAARGEIQKGTRVSLNWPLDAQGDESGYFQRKLFHQELFQKAPRVVNDDIWTFNSQVSSQWDGFRHFGYQKEAVFYNGVTLEDIHGKGPDGRKTTVNGIHAFSEQGIVGRGILVDFHSWRQKQDDPSLKDFDCFETSSIPLKHLKACLAAQGTEVRFGDILFIRTGWHAQLAQLPAHRLKASQALTPPHFGGVEQSEEMIRWVWDNFSAVAGDQPSFEAWPARGDLVLHEVLLAGYGCPIGELFWLEGLAETCVREGRWSFFVTSEPCNVPGGVASPPNILAIF</sequence>
<evidence type="ECO:0000313" key="3">
    <source>
        <dbReference type="Proteomes" id="UP000284375"/>
    </source>
</evidence>
<dbReference type="Proteomes" id="UP000284375">
    <property type="component" value="Unassembled WGS sequence"/>
</dbReference>
<dbReference type="InterPro" id="IPR037175">
    <property type="entry name" value="KFase_sf"/>
</dbReference>
<evidence type="ECO:0000256" key="1">
    <source>
        <dbReference type="ARBA" id="ARBA00007865"/>
    </source>
</evidence>
<organism evidence="2 3">
    <name type="scientific">Cytospora chrysosperma</name>
    <name type="common">Cytospora canker fungus</name>
    <name type="synonym">Sphaeria chrysosperma</name>
    <dbReference type="NCBI Taxonomy" id="252740"/>
    <lineage>
        <taxon>Eukaryota</taxon>
        <taxon>Fungi</taxon>
        <taxon>Dikarya</taxon>
        <taxon>Ascomycota</taxon>
        <taxon>Pezizomycotina</taxon>
        <taxon>Sordariomycetes</taxon>
        <taxon>Sordariomycetidae</taxon>
        <taxon>Diaporthales</taxon>
        <taxon>Cytosporaceae</taxon>
        <taxon>Cytospora</taxon>
    </lineage>
</organism>
<reference evidence="2 3" key="1">
    <citation type="submission" date="2015-09" db="EMBL/GenBank/DDBJ databases">
        <title>Host preference determinants of Valsa canker pathogens revealed by comparative genomics.</title>
        <authorList>
            <person name="Yin Z."/>
            <person name="Huang L."/>
        </authorList>
    </citation>
    <scope>NUCLEOTIDE SEQUENCE [LARGE SCALE GENOMIC DNA]</scope>
    <source>
        <strain evidence="2 3">YSFL</strain>
    </source>
</reference>
<comment type="caution">
    <text evidence="2">The sequence shown here is derived from an EMBL/GenBank/DDBJ whole genome shotgun (WGS) entry which is preliminary data.</text>
</comment>
<gene>
    <name evidence="2" type="ORF">VSDG_01889</name>
</gene>
<evidence type="ECO:0000313" key="2">
    <source>
        <dbReference type="EMBL" id="ROW02772.1"/>
    </source>
</evidence>
<dbReference type="EMBL" id="LJZO01000004">
    <property type="protein sequence ID" value="ROW02772.1"/>
    <property type="molecule type" value="Genomic_DNA"/>
</dbReference>
<dbReference type="GO" id="GO:0004061">
    <property type="term" value="F:arylformamidase activity"/>
    <property type="evidence" value="ECO:0007669"/>
    <property type="project" value="InterPro"/>
</dbReference>
<proteinExistence type="inferred from homology"/>
<dbReference type="Gene3D" id="3.50.30.50">
    <property type="entry name" value="Putative cyclase"/>
    <property type="match status" value="1"/>
</dbReference>
<dbReference type="PANTHER" id="PTHR34861:SF11">
    <property type="entry name" value="CYCLASE"/>
    <property type="match status" value="1"/>
</dbReference>
<keyword evidence="3" id="KW-1185">Reference proteome</keyword>
<dbReference type="GO" id="GO:0019441">
    <property type="term" value="P:L-tryptophan catabolic process to kynurenine"/>
    <property type="evidence" value="ECO:0007669"/>
    <property type="project" value="InterPro"/>
</dbReference>
<dbReference type="Pfam" id="PF04199">
    <property type="entry name" value="Cyclase"/>
    <property type="match status" value="1"/>
</dbReference>